<feature type="compositionally biased region" description="Acidic residues" evidence="14">
    <location>
        <begin position="92"/>
        <end position="107"/>
    </location>
</feature>
<dbReference type="InterPro" id="IPR041984">
    <property type="entry name" value="Rsc8/Ssr1/Ssr2_ZZ"/>
</dbReference>
<dbReference type="SUPFAM" id="SSF46689">
    <property type="entry name" value="Homeodomain-like"/>
    <property type="match status" value="2"/>
</dbReference>
<feature type="domain" description="SWIRM" evidence="17">
    <location>
        <begin position="133"/>
        <end position="230"/>
    </location>
</feature>
<dbReference type="Gene3D" id="1.10.10.10">
    <property type="entry name" value="Winged helix-like DNA-binding domain superfamily/Winged helix DNA-binding domain"/>
    <property type="match status" value="1"/>
</dbReference>
<comment type="caution">
    <text evidence="19">The sequence shown here is derived from an EMBL/GenBank/DDBJ whole genome shotgun (WGS) entry which is preliminary data.</text>
</comment>
<evidence type="ECO:0000256" key="8">
    <source>
        <dbReference type="ARBA" id="ARBA00022989"/>
    </source>
</evidence>
<dbReference type="Pfam" id="PF13641">
    <property type="entry name" value="Glyco_tranf_2_3"/>
    <property type="match status" value="1"/>
</dbReference>
<feature type="region of interest" description="Disordered" evidence="14">
    <location>
        <begin position="254"/>
        <end position="280"/>
    </location>
</feature>
<dbReference type="GO" id="GO:0006338">
    <property type="term" value="P:chromatin remodeling"/>
    <property type="evidence" value="ECO:0007669"/>
    <property type="project" value="UniProtKB-ARBA"/>
</dbReference>
<dbReference type="InterPro" id="IPR029044">
    <property type="entry name" value="Nucleotide-diphossugar_trans"/>
</dbReference>
<feature type="compositionally biased region" description="Basic and acidic residues" evidence="14">
    <location>
        <begin position="1085"/>
        <end position="1097"/>
    </location>
</feature>
<feature type="compositionally biased region" description="Low complexity" evidence="14">
    <location>
        <begin position="1062"/>
        <end position="1082"/>
    </location>
</feature>
<dbReference type="SUPFAM" id="SSF53448">
    <property type="entry name" value="Nucleotide-diphospho-sugar transferases"/>
    <property type="match status" value="1"/>
</dbReference>
<feature type="region of interest" description="Disordered" evidence="14">
    <location>
        <begin position="482"/>
        <end position="521"/>
    </location>
</feature>
<dbReference type="PROSITE" id="PS50934">
    <property type="entry name" value="SWIRM"/>
    <property type="match status" value="1"/>
</dbReference>
<dbReference type="FunFam" id="1.10.10.60:FF:000014">
    <property type="entry name" value="SWI/SNF complex subunit SMARCC2 isoform C"/>
    <property type="match status" value="1"/>
</dbReference>
<reference evidence="19 20" key="1">
    <citation type="journal article" date="2024" name="J Genomics">
        <title>Draft genome sequencing and assembly of Favolaschia claudopus CIRM-BRFM 2984 isolated from oak limbs.</title>
        <authorList>
            <person name="Navarro D."/>
            <person name="Drula E."/>
            <person name="Chaduli D."/>
            <person name="Cazenave R."/>
            <person name="Ahrendt S."/>
            <person name="Wang J."/>
            <person name="Lipzen A."/>
            <person name="Daum C."/>
            <person name="Barry K."/>
            <person name="Grigoriev I.V."/>
            <person name="Favel A."/>
            <person name="Rosso M.N."/>
            <person name="Martin F."/>
        </authorList>
    </citation>
    <scope>NUCLEOTIDE SEQUENCE [LARGE SCALE GENOMIC DNA]</scope>
    <source>
        <strain evidence="19 20">CIRM-BRFM 2984</strain>
    </source>
</reference>
<dbReference type="InterPro" id="IPR017884">
    <property type="entry name" value="SANT_dom"/>
</dbReference>
<dbReference type="GO" id="GO:0016020">
    <property type="term" value="C:membrane"/>
    <property type="evidence" value="ECO:0007669"/>
    <property type="project" value="UniProtKB-SubCell"/>
</dbReference>
<dbReference type="CDD" id="cd02336">
    <property type="entry name" value="ZZ_RSC8"/>
    <property type="match status" value="1"/>
</dbReference>
<evidence type="ECO:0000256" key="3">
    <source>
        <dbReference type="ARBA" id="ARBA00022679"/>
    </source>
</evidence>
<dbReference type="Gene3D" id="1.10.10.60">
    <property type="entry name" value="Homeodomain-like"/>
    <property type="match status" value="1"/>
</dbReference>
<feature type="compositionally biased region" description="Basic and acidic residues" evidence="14">
    <location>
        <begin position="62"/>
        <end position="78"/>
    </location>
</feature>
<dbReference type="InterPro" id="IPR007526">
    <property type="entry name" value="SWIRM"/>
</dbReference>
<dbReference type="SMART" id="SM00291">
    <property type="entry name" value="ZnF_ZZ"/>
    <property type="match status" value="1"/>
</dbReference>
<dbReference type="AlphaFoldDB" id="A0AAW0BWP1"/>
<dbReference type="GO" id="GO:0008270">
    <property type="term" value="F:zinc ion binding"/>
    <property type="evidence" value="ECO:0007669"/>
    <property type="project" value="UniProtKB-KW"/>
</dbReference>
<evidence type="ECO:0000256" key="6">
    <source>
        <dbReference type="ARBA" id="ARBA00022771"/>
    </source>
</evidence>
<feature type="transmembrane region" description="Helical" evidence="15">
    <location>
        <begin position="989"/>
        <end position="1009"/>
    </location>
</feature>
<evidence type="ECO:0000256" key="13">
    <source>
        <dbReference type="ARBA" id="ARBA00023242"/>
    </source>
</evidence>
<keyword evidence="3" id="KW-0808">Transferase</keyword>
<keyword evidence="12" id="KW-0325">Glycoprotein</keyword>
<evidence type="ECO:0000313" key="19">
    <source>
        <dbReference type="EMBL" id="KAK7031329.1"/>
    </source>
</evidence>
<keyword evidence="6" id="KW-0863">Zinc-finger</keyword>
<dbReference type="Gene3D" id="3.90.550.10">
    <property type="entry name" value="Spore Coat Polysaccharide Biosynthesis Protein SpsA, Chain A"/>
    <property type="match status" value="1"/>
</dbReference>
<keyword evidence="9" id="KW-0805">Transcription regulation</keyword>
<keyword evidence="8 15" id="KW-1133">Transmembrane helix</keyword>
<dbReference type="EMBL" id="JAWWNJ010000024">
    <property type="protein sequence ID" value="KAK7031329.1"/>
    <property type="molecule type" value="Genomic_DNA"/>
</dbReference>
<dbReference type="InterPro" id="IPR009057">
    <property type="entry name" value="Homeodomain-like_sf"/>
</dbReference>
<dbReference type="InterPro" id="IPR032451">
    <property type="entry name" value="SMARCC_C"/>
</dbReference>
<dbReference type="CDD" id="cd00167">
    <property type="entry name" value="SANT"/>
    <property type="match status" value="1"/>
</dbReference>
<dbReference type="InterPro" id="IPR001005">
    <property type="entry name" value="SANT/Myb"/>
</dbReference>
<keyword evidence="10 15" id="KW-0472">Membrane</keyword>
<keyword evidence="5" id="KW-0479">Metal-binding</keyword>
<feature type="compositionally biased region" description="Polar residues" evidence="14">
    <location>
        <begin position="499"/>
        <end position="508"/>
    </location>
</feature>
<evidence type="ECO:0000256" key="15">
    <source>
        <dbReference type="SAM" id="Phobius"/>
    </source>
</evidence>
<evidence type="ECO:0000256" key="9">
    <source>
        <dbReference type="ARBA" id="ARBA00023015"/>
    </source>
</evidence>
<proteinExistence type="predicted"/>
<feature type="region of interest" description="Disordered" evidence="14">
    <location>
        <begin position="1062"/>
        <end position="1146"/>
    </location>
</feature>
<dbReference type="GO" id="GO:0016757">
    <property type="term" value="F:glycosyltransferase activity"/>
    <property type="evidence" value="ECO:0007669"/>
    <property type="project" value="UniProtKB-KW"/>
</dbReference>
<protein>
    <submittedName>
        <fullName evidence="19">SWI/SNF complex protein</fullName>
    </submittedName>
</protein>
<evidence type="ECO:0000256" key="5">
    <source>
        <dbReference type="ARBA" id="ARBA00022723"/>
    </source>
</evidence>
<organism evidence="19 20">
    <name type="scientific">Favolaschia claudopus</name>
    <dbReference type="NCBI Taxonomy" id="2862362"/>
    <lineage>
        <taxon>Eukaryota</taxon>
        <taxon>Fungi</taxon>
        <taxon>Dikarya</taxon>
        <taxon>Basidiomycota</taxon>
        <taxon>Agaricomycotina</taxon>
        <taxon>Agaricomycetes</taxon>
        <taxon>Agaricomycetidae</taxon>
        <taxon>Agaricales</taxon>
        <taxon>Marasmiineae</taxon>
        <taxon>Mycenaceae</taxon>
        <taxon>Favolaschia</taxon>
    </lineage>
</organism>
<comment type="subcellular location">
    <subcellularLocation>
        <location evidence="1">Membrane</location>
    </subcellularLocation>
</comment>
<evidence type="ECO:0000259" key="18">
    <source>
        <dbReference type="PROSITE" id="PS51293"/>
    </source>
</evidence>
<dbReference type="InterPro" id="IPR000433">
    <property type="entry name" value="Znf_ZZ"/>
</dbReference>
<dbReference type="PANTHER" id="PTHR47844">
    <property type="entry name" value="SYNTHASE CPS1, PUTATIVE (AFU_ORTHOLOGUE AFUA_7G02500)-RELATED"/>
    <property type="match status" value="1"/>
</dbReference>
<dbReference type="Pfam" id="PF00249">
    <property type="entry name" value="Myb_DNA-binding"/>
    <property type="match status" value="1"/>
</dbReference>
<keyword evidence="4 15" id="KW-0812">Transmembrane</keyword>
<dbReference type="Pfam" id="PF00569">
    <property type="entry name" value="ZZ"/>
    <property type="match status" value="1"/>
</dbReference>
<evidence type="ECO:0000256" key="7">
    <source>
        <dbReference type="ARBA" id="ARBA00022833"/>
    </source>
</evidence>
<dbReference type="InterPro" id="IPR036388">
    <property type="entry name" value="WH-like_DNA-bd_sf"/>
</dbReference>
<accession>A0AAW0BWP1</accession>
<evidence type="ECO:0000256" key="10">
    <source>
        <dbReference type="ARBA" id="ARBA00023136"/>
    </source>
</evidence>
<keyword evidence="13" id="KW-0539">Nucleus</keyword>
<keyword evidence="20" id="KW-1185">Reference proteome</keyword>
<keyword evidence="7" id="KW-0862">Zinc</keyword>
<evidence type="ECO:0000256" key="11">
    <source>
        <dbReference type="ARBA" id="ARBA00023163"/>
    </source>
</evidence>
<dbReference type="FunFam" id="1.10.10.10:FF:000020">
    <property type="entry name" value="SWI/SNF complex subunit SMARCC2 isoform c"/>
    <property type="match status" value="1"/>
</dbReference>
<feature type="region of interest" description="Disordered" evidence="14">
    <location>
        <begin position="1"/>
        <end position="107"/>
    </location>
</feature>
<dbReference type="Pfam" id="PF16495">
    <property type="entry name" value="SWIRM-assoc_1"/>
    <property type="match status" value="1"/>
</dbReference>
<dbReference type="InterPro" id="IPR052427">
    <property type="entry name" value="Glycosyltrans_GT2/GT47"/>
</dbReference>
<keyword evidence="11" id="KW-0804">Transcription</keyword>
<name>A0AAW0BWP1_9AGAR</name>
<dbReference type="PROSITE" id="PS51293">
    <property type="entry name" value="SANT"/>
    <property type="match status" value="1"/>
</dbReference>
<feature type="transmembrane region" description="Helical" evidence="15">
    <location>
        <begin position="1021"/>
        <end position="1042"/>
    </location>
</feature>
<evidence type="ECO:0000313" key="20">
    <source>
        <dbReference type="Proteomes" id="UP001362999"/>
    </source>
</evidence>
<evidence type="ECO:0000256" key="14">
    <source>
        <dbReference type="SAM" id="MobiDB-lite"/>
    </source>
</evidence>
<feature type="domain" description="SANT" evidence="18">
    <location>
        <begin position="378"/>
        <end position="429"/>
    </location>
</feature>
<dbReference type="GO" id="GO:0006355">
    <property type="term" value="P:regulation of DNA-templated transcription"/>
    <property type="evidence" value="ECO:0007669"/>
    <property type="project" value="UniProtKB-ARBA"/>
</dbReference>
<evidence type="ECO:0000259" key="16">
    <source>
        <dbReference type="PROSITE" id="PS50090"/>
    </source>
</evidence>
<dbReference type="CDD" id="cd06434">
    <property type="entry name" value="GT2_HAS"/>
    <property type="match status" value="1"/>
</dbReference>
<gene>
    <name evidence="19" type="ORF">R3P38DRAFT_3393287</name>
</gene>
<dbReference type="PANTHER" id="PTHR47844:SF1">
    <property type="entry name" value="EXOSTOSIN-LIKE 2"/>
    <property type="match status" value="1"/>
</dbReference>
<evidence type="ECO:0000256" key="12">
    <source>
        <dbReference type="ARBA" id="ARBA00023180"/>
    </source>
</evidence>
<evidence type="ECO:0000256" key="4">
    <source>
        <dbReference type="ARBA" id="ARBA00022692"/>
    </source>
</evidence>
<evidence type="ECO:0000256" key="1">
    <source>
        <dbReference type="ARBA" id="ARBA00004370"/>
    </source>
</evidence>
<dbReference type="Pfam" id="PF04433">
    <property type="entry name" value="SWIRM"/>
    <property type="match status" value="1"/>
</dbReference>
<keyword evidence="2" id="KW-0328">Glycosyltransferase</keyword>
<dbReference type="PROSITE" id="PS50090">
    <property type="entry name" value="MYB_LIKE"/>
    <property type="match status" value="1"/>
</dbReference>
<dbReference type="Proteomes" id="UP001362999">
    <property type="component" value="Unassembled WGS sequence"/>
</dbReference>
<feature type="domain" description="Myb-like" evidence="16">
    <location>
        <begin position="383"/>
        <end position="425"/>
    </location>
</feature>
<dbReference type="SMART" id="SM00717">
    <property type="entry name" value="SANT"/>
    <property type="match status" value="1"/>
</dbReference>
<evidence type="ECO:0000259" key="17">
    <source>
        <dbReference type="PROSITE" id="PS50934"/>
    </source>
</evidence>
<feature type="transmembrane region" description="Helical" evidence="15">
    <location>
        <begin position="959"/>
        <end position="977"/>
    </location>
</feature>
<sequence length="1146" mass="126597">MDSPKRAASPSPGPSEAKRMRMSVDETDEGAYPVNTDTTTGKRGELDPLPSTDIANLPSEEWGSRPENGGRVRLLKPDADDEDGGDVSMGDGADDEGDSGDENDDEDPAQLEAARLRLEDQARKYLAAQTHEVIIPSYSAWFDMSKIHPVERRALPEFFNSRNRSKTPAIYKDYRDFMINTYRLRPMEYLTVTACRRNLAGDVCAIMRVHGFLEQWGLVNYQIDPDSRPAALAPPFTGHFRVILDTPRGLQSLHPGTRHTNPGAAAVNGAQKPPPTPASLELRSSIYQTSNKASRPIDAAEADALTDGARDGTPNGVNRGPSTGLCTCDTCGADCTQLRYHSLKDKKFELCSSCYLDGRFPSSMFSGDFVKLSAGAGAPSDDWTDQEVLMLLEGVEMFDDDWSRIEEYVGTRSAQQCIRKFLELPIEDPYLATEASMGPLRHGRIPFEQADNPVMSVVAFLAGVVGPGVAADAAKTALHHLTSEGNGAKAEESVKSEGANGNSTTTTDGMAVDSQPKRHTVQQSQAVRAADLALKSSAKAAAALAEAEDTQIRSTLASLIKLTLTKLEVKMGQFEELEDILEEERKGLESARMGLVNERLNLKKMLDNVRSEMARGGGLAAAHSLTAPGAMGTSGQGTSPRQATMLYLTSDLFPVFVPFGVIGFYRYLWYLIRIAASFTYRPVPLPENPTYIAAEDVTIIVPTIDAGEEFKEAARSWLIGKPKEILIITEEKMLKELQGLANAVDPERIRVLTVPFANKRLQMSHGIKNTTTDIIVFADDDAIWPPTLLPYVLACFEDQKVGGVGTSQRVQPVGNRMTVWEVLAAFRLTIRNIEISCSTHIDGGLPCLSGRTAAYRTIILKDPDFLHGFTHDYWLGKYQLNSGDDKFLTRWMVAHGWSTYVQCCKEAELLSTMKPNWRFLKQVLRWTRNTWRSDIRSLFTERFIWTAHPYVAYSMVDKLFNPFTLLLGPVFVIRLMVKSTIPVSEGGYHLPWWNILASYIVWLFATRTAKLLPHLWHRPQDIIHVPAFILFGYYFAIMKLYALCTLHEKKTAAANSPYNGGYANNNPYQQPQPQAYQYQQAQDSPFRDEMSPFRDDAGGGGPISPYRDSPSAPTSEEGGTPVYAARSQGGGRRGNYEGAPQVGYAA</sequence>
<evidence type="ECO:0000256" key="2">
    <source>
        <dbReference type="ARBA" id="ARBA00022676"/>
    </source>
</evidence>